<evidence type="ECO:0000313" key="9">
    <source>
        <dbReference type="EMBL" id="BCB87013.1"/>
    </source>
</evidence>
<reference evidence="9 10" key="2">
    <citation type="submission" date="2020-03" db="EMBL/GenBank/DDBJ databases">
        <authorList>
            <person name="Ichikawa N."/>
            <person name="Kimura A."/>
            <person name="Kitahashi Y."/>
            <person name="Uohara A."/>
        </authorList>
    </citation>
    <scope>NUCLEOTIDE SEQUENCE [LARGE SCALE GENOMIC DNA]</scope>
    <source>
        <strain evidence="9 10">NBRC 105367</strain>
    </source>
</reference>
<dbReference type="Proteomes" id="UP000503011">
    <property type="component" value="Chromosome"/>
</dbReference>
<feature type="transmembrane region" description="Helical" evidence="7">
    <location>
        <begin position="38"/>
        <end position="56"/>
    </location>
</feature>
<dbReference type="GO" id="GO:0005886">
    <property type="term" value="C:plasma membrane"/>
    <property type="evidence" value="ECO:0007669"/>
    <property type="project" value="UniProtKB-SubCell"/>
</dbReference>
<feature type="transmembrane region" description="Helical" evidence="7">
    <location>
        <begin position="426"/>
        <end position="447"/>
    </location>
</feature>
<dbReference type="InterPro" id="IPR036259">
    <property type="entry name" value="MFS_trans_sf"/>
</dbReference>
<dbReference type="Pfam" id="PF07690">
    <property type="entry name" value="MFS_1"/>
    <property type="match status" value="1"/>
</dbReference>
<keyword evidence="10" id="KW-1185">Reference proteome</keyword>
<protein>
    <submittedName>
        <fullName evidence="9">MFS transporter</fullName>
    </submittedName>
</protein>
<keyword evidence="2" id="KW-0813">Transport</keyword>
<name>A0A6F8YLT5_9ACTN</name>
<feature type="transmembrane region" description="Helical" evidence="7">
    <location>
        <begin position="68"/>
        <end position="92"/>
    </location>
</feature>
<evidence type="ECO:0000256" key="1">
    <source>
        <dbReference type="ARBA" id="ARBA00004651"/>
    </source>
</evidence>
<comment type="subcellular location">
    <subcellularLocation>
        <location evidence="1">Cell membrane</location>
        <topology evidence="1">Multi-pass membrane protein</topology>
    </subcellularLocation>
</comment>
<dbReference type="NCBIfam" id="TIGR00711">
    <property type="entry name" value="efflux_EmrB"/>
    <property type="match status" value="1"/>
</dbReference>
<dbReference type="PANTHER" id="PTHR42718:SF46">
    <property type="entry name" value="BLR6921 PROTEIN"/>
    <property type="match status" value="1"/>
</dbReference>
<feature type="transmembrane region" description="Helical" evidence="7">
    <location>
        <begin position="188"/>
        <end position="208"/>
    </location>
</feature>
<dbReference type="PANTHER" id="PTHR42718">
    <property type="entry name" value="MAJOR FACILITATOR SUPERFAMILY MULTIDRUG TRANSPORTER MFSC"/>
    <property type="match status" value="1"/>
</dbReference>
<evidence type="ECO:0000256" key="6">
    <source>
        <dbReference type="ARBA" id="ARBA00023136"/>
    </source>
</evidence>
<dbReference type="AlphaFoldDB" id="A0A6F8YLT5"/>
<dbReference type="EMBL" id="AP022871">
    <property type="protein sequence ID" value="BCB87013.1"/>
    <property type="molecule type" value="Genomic_DNA"/>
</dbReference>
<evidence type="ECO:0000256" key="4">
    <source>
        <dbReference type="ARBA" id="ARBA00022692"/>
    </source>
</evidence>
<keyword evidence="6 7" id="KW-0472">Membrane</keyword>
<dbReference type="CDD" id="cd17321">
    <property type="entry name" value="MFS_MMR_MDR_like"/>
    <property type="match status" value="1"/>
</dbReference>
<organism evidence="9 10">
    <name type="scientific">Phytohabitans suffuscus</name>
    <dbReference type="NCBI Taxonomy" id="624315"/>
    <lineage>
        <taxon>Bacteria</taxon>
        <taxon>Bacillati</taxon>
        <taxon>Actinomycetota</taxon>
        <taxon>Actinomycetes</taxon>
        <taxon>Micromonosporales</taxon>
        <taxon>Micromonosporaceae</taxon>
    </lineage>
</organism>
<feature type="transmembrane region" description="Helical" evidence="7">
    <location>
        <begin position="128"/>
        <end position="149"/>
    </location>
</feature>
<reference evidence="9 10" key="1">
    <citation type="submission" date="2020-03" db="EMBL/GenBank/DDBJ databases">
        <title>Whole genome shotgun sequence of Phytohabitans suffuscus NBRC 105367.</title>
        <authorList>
            <person name="Komaki H."/>
            <person name="Tamura T."/>
        </authorList>
    </citation>
    <scope>NUCLEOTIDE SEQUENCE [LARGE SCALE GENOMIC DNA]</scope>
    <source>
        <strain evidence="9 10">NBRC 105367</strain>
    </source>
</reference>
<feature type="transmembrane region" description="Helical" evidence="7">
    <location>
        <begin position="155"/>
        <end position="176"/>
    </location>
</feature>
<dbReference type="RefSeq" id="WP_173158653.1">
    <property type="nucleotide sequence ID" value="NZ_AP022871.1"/>
</dbReference>
<proteinExistence type="predicted"/>
<feature type="transmembrane region" description="Helical" evidence="7">
    <location>
        <begin position="262"/>
        <end position="282"/>
    </location>
</feature>
<evidence type="ECO:0000256" key="3">
    <source>
        <dbReference type="ARBA" id="ARBA00022475"/>
    </source>
</evidence>
<evidence type="ECO:0000313" key="10">
    <source>
        <dbReference type="Proteomes" id="UP000503011"/>
    </source>
</evidence>
<feature type="transmembrane region" description="Helical" evidence="7">
    <location>
        <begin position="98"/>
        <end position="116"/>
    </location>
</feature>
<dbReference type="InterPro" id="IPR004638">
    <property type="entry name" value="EmrB-like"/>
</dbReference>
<evidence type="ECO:0000256" key="7">
    <source>
        <dbReference type="SAM" id="Phobius"/>
    </source>
</evidence>
<dbReference type="SUPFAM" id="SSF103473">
    <property type="entry name" value="MFS general substrate transporter"/>
    <property type="match status" value="1"/>
</dbReference>
<gene>
    <name evidence="9" type="ORF">Psuf_043260</name>
</gene>
<dbReference type="InterPro" id="IPR005829">
    <property type="entry name" value="Sugar_transporter_CS"/>
</dbReference>
<dbReference type="Gene3D" id="1.20.1250.20">
    <property type="entry name" value="MFS general substrate transporter like domains"/>
    <property type="match status" value="1"/>
</dbReference>
<accession>A0A6F8YLT5</accession>
<dbReference type="InterPro" id="IPR011701">
    <property type="entry name" value="MFS"/>
</dbReference>
<dbReference type="PROSITE" id="PS50850">
    <property type="entry name" value="MFS"/>
    <property type="match status" value="1"/>
</dbReference>
<evidence type="ECO:0000256" key="2">
    <source>
        <dbReference type="ARBA" id="ARBA00022448"/>
    </source>
</evidence>
<keyword evidence="4 7" id="KW-0812">Transmembrane</keyword>
<feature type="transmembrane region" description="Helical" evidence="7">
    <location>
        <begin position="288"/>
        <end position="311"/>
    </location>
</feature>
<feature type="transmembrane region" description="Helical" evidence="7">
    <location>
        <begin position="351"/>
        <end position="374"/>
    </location>
</feature>
<sequence>MKLLVTCAAQFLVVLDVSIVNVALPAMRDDLGFGGSGLEWVVNAYALAFAGFLLLGGRVADLFGRRRALVGGLALFAGASLAGGLATAPWMLVAARSVQGLGGALLMPATLAILTATYPEGPQRARAVAVWSAVGAAGGAAGSVFGGLLTEFLSWRWTLLVNVPIGAAAIVAALLVLDPGREGGGRRLDLVGAVTATAGLTSLAFGVTQTREHGWGAAATLAPLVAGVLLLLVFVAVQAWVAREPLMPLRLFRSRSVSSANVVILLTGGAGFAMWYFVSLYLQNVRGYGALAAGLAFLPHTLAIIVAARVAPRLMARIGIRSCVVLGALVGAAGFFWQSRLGVDSGLVTGVLLPGVVMTAGMGLTFTPLAAAATTGAARGDSGLVSGLLNSSRQIGGSVGLAALATVAAAHTQSLGTSGAAVTAGYSRAFLIASMLLLVAAVATVLLPPPPRTPKAPALAGAARAGAA</sequence>
<evidence type="ECO:0000259" key="8">
    <source>
        <dbReference type="PROSITE" id="PS50850"/>
    </source>
</evidence>
<keyword evidence="5 7" id="KW-1133">Transmembrane helix</keyword>
<evidence type="ECO:0000256" key="5">
    <source>
        <dbReference type="ARBA" id="ARBA00022989"/>
    </source>
</evidence>
<feature type="transmembrane region" description="Helical" evidence="7">
    <location>
        <begin position="214"/>
        <end position="241"/>
    </location>
</feature>
<feature type="domain" description="Major facilitator superfamily (MFS) profile" evidence="8">
    <location>
        <begin position="2"/>
        <end position="452"/>
    </location>
</feature>
<dbReference type="InterPro" id="IPR020846">
    <property type="entry name" value="MFS_dom"/>
</dbReference>
<keyword evidence="3" id="KW-1003">Cell membrane</keyword>
<dbReference type="Gene3D" id="1.20.1720.10">
    <property type="entry name" value="Multidrug resistance protein D"/>
    <property type="match status" value="1"/>
</dbReference>
<dbReference type="KEGG" id="psuu:Psuf_043260"/>
<dbReference type="GO" id="GO:0022857">
    <property type="term" value="F:transmembrane transporter activity"/>
    <property type="evidence" value="ECO:0007669"/>
    <property type="project" value="InterPro"/>
</dbReference>
<feature type="transmembrane region" description="Helical" evidence="7">
    <location>
        <begin position="318"/>
        <end position="339"/>
    </location>
</feature>
<dbReference type="PROSITE" id="PS00216">
    <property type="entry name" value="SUGAR_TRANSPORT_1"/>
    <property type="match status" value="1"/>
</dbReference>